<dbReference type="KEGG" id="lmoi:VV02_00470"/>
<evidence type="ECO:0000313" key="2">
    <source>
        <dbReference type="EMBL" id="AKU14703.1"/>
    </source>
</evidence>
<proteinExistence type="predicted"/>
<accession>A0A0K1JDN7</accession>
<evidence type="ECO:0000313" key="3">
    <source>
        <dbReference type="Proteomes" id="UP000066480"/>
    </source>
</evidence>
<dbReference type="AlphaFoldDB" id="A0A0K1JDN7"/>
<feature type="region of interest" description="Disordered" evidence="1">
    <location>
        <begin position="18"/>
        <end position="122"/>
    </location>
</feature>
<feature type="compositionally biased region" description="Basic residues" evidence="1">
    <location>
        <begin position="67"/>
        <end position="78"/>
    </location>
</feature>
<protein>
    <submittedName>
        <fullName evidence="2">Uncharacterized protein</fullName>
    </submittedName>
</protein>
<dbReference type="STRING" id="571913.VV02_00470"/>
<gene>
    <name evidence="2" type="ORF">VV02_00470</name>
</gene>
<feature type="region of interest" description="Disordered" evidence="1">
    <location>
        <begin position="156"/>
        <end position="184"/>
    </location>
</feature>
<dbReference type="EMBL" id="CP011112">
    <property type="protein sequence ID" value="AKU14703.1"/>
    <property type="molecule type" value="Genomic_DNA"/>
</dbReference>
<sequence length="184" mass="19977">MSSCGGAGSTSADVAALTWWSSRSHRRGRPVGRPSPWRRTTSKPRPMAPSVRPSRAGPRAASAEHRLRARPRPPRRGRLRGEPPRAWTGELSSCGPGAGAPRALRDESSWPQLPANDPVESTPSLVDRRHHFRTLAILISAKVHMARPDRLCPLDGLSPRAAPPPRRPAHHRPPCGPYDAAAPL</sequence>
<keyword evidence="3" id="KW-1185">Reference proteome</keyword>
<evidence type="ECO:0000256" key="1">
    <source>
        <dbReference type="SAM" id="MobiDB-lite"/>
    </source>
</evidence>
<organism evidence="2 3">
    <name type="scientific">Luteipulveratus mongoliensis</name>
    <dbReference type="NCBI Taxonomy" id="571913"/>
    <lineage>
        <taxon>Bacteria</taxon>
        <taxon>Bacillati</taxon>
        <taxon>Actinomycetota</taxon>
        <taxon>Actinomycetes</taxon>
        <taxon>Micrococcales</taxon>
        <taxon>Dermacoccaceae</taxon>
        <taxon>Luteipulveratus</taxon>
    </lineage>
</organism>
<dbReference type="Proteomes" id="UP000066480">
    <property type="component" value="Chromosome"/>
</dbReference>
<feature type="compositionally biased region" description="Low complexity" evidence="1">
    <location>
        <begin position="48"/>
        <end position="61"/>
    </location>
</feature>
<reference evidence="2 3" key="1">
    <citation type="submission" date="2015-03" db="EMBL/GenBank/DDBJ databases">
        <title>Luteipulveratus halotolerans sp. nov., a novel actinobacterium (Dermacoccaceae) from Sarawak, Malaysia.</title>
        <authorList>
            <person name="Juboi H."/>
            <person name="Basik A."/>
            <person name="Shamsul S.S."/>
            <person name="Arnold P."/>
            <person name="Schmitt E.K."/>
            <person name="Sanglier J.-J."/>
            <person name="Yeo T."/>
        </authorList>
    </citation>
    <scope>NUCLEOTIDE SEQUENCE [LARGE SCALE GENOMIC DNA]</scope>
    <source>
        <strain evidence="2 3">MN07-A0370</strain>
    </source>
</reference>
<name>A0A0K1JDN7_9MICO</name>